<accession>A0A432WUI6</accession>
<keyword evidence="7 9" id="KW-1133">Transmembrane helix</keyword>
<dbReference type="OrthoDB" id="6121517at2"/>
<evidence type="ECO:0000313" key="12">
    <source>
        <dbReference type="Proteomes" id="UP000286934"/>
    </source>
</evidence>
<dbReference type="InterPro" id="IPR010052">
    <property type="entry name" value="T2SS_protein-GspI"/>
</dbReference>
<dbReference type="NCBIfam" id="TIGR01707">
    <property type="entry name" value="gspI"/>
    <property type="match status" value="1"/>
</dbReference>
<dbReference type="Pfam" id="PF07963">
    <property type="entry name" value="N_methyl"/>
    <property type="match status" value="1"/>
</dbReference>
<dbReference type="Pfam" id="PF02501">
    <property type="entry name" value="T2SSI"/>
    <property type="match status" value="1"/>
</dbReference>
<evidence type="ECO:0000256" key="7">
    <source>
        <dbReference type="ARBA" id="ARBA00022989"/>
    </source>
</evidence>
<organism evidence="11 12">
    <name type="scientific">Aliidiomarina shirensis</name>
    <dbReference type="NCBI Taxonomy" id="1048642"/>
    <lineage>
        <taxon>Bacteria</taxon>
        <taxon>Pseudomonadati</taxon>
        <taxon>Pseudomonadota</taxon>
        <taxon>Gammaproteobacteria</taxon>
        <taxon>Alteromonadales</taxon>
        <taxon>Idiomarinaceae</taxon>
        <taxon>Aliidiomarina</taxon>
    </lineage>
</organism>
<dbReference type="PROSITE" id="PS00409">
    <property type="entry name" value="PROKAR_NTER_METHYL"/>
    <property type="match status" value="1"/>
</dbReference>
<name>A0A432WUI6_9GAMM</name>
<keyword evidence="6 9" id="KW-0812">Transmembrane</keyword>
<dbReference type="NCBIfam" id="TIGR02532">
    <property type="entry name" value="IV_pilin_GFxxxE"/>
    <property type="match status" value="1"/>
</dbReference>
<keyword evidence="12" id="KW-1185">Reference proteome</keyword>
<keyword evidence="5 9" id="KW-0997">Cell inner membrane</keyword>
<gene>
    <name evidence="11" type="primary">gspI</name>
    <name evidence="11" type="ORF">CWE13_05550</name>
</gene>
<dbReference type="RefSeq" id="WP_126806647.1">
    <property type="nucleotide sequence ID" value="NZ_PIPP01000002.1"/>
</dbReference>
<dbReference type="AlphaFoldDB" id="A0A432WUI6"/>
<protein>
    <recommendedName>
        <fullName evidence="9">Type II secretion system protein I</fullName>
        <shortName evidence="9">T2SS minor pseudopilin I</shortName>
    </recommendedName>
</protein>
<dbReference type="Gene3D" id="3.30.1300.30">
    <property type="entry name" value="GSPII I/J protein-like"/>
    <property type="match status" value="1"/>
</dbReference>
<dbReference type="PANTHER" id="PTHR38779">
    <property type="entry name" value="TYPE II SECRETION SYSTEM PROTEIN I-RELATED"/>
    <property type="match status" value="1"/>
</dbReference>
<sequence length="124" mass="13962">MVAANRGFTLVETMFALVIFSIAALAALNVATEQLRSTSILETRYFAQQVASNRLAQVHGNSDKEDWPPKNEKTGSVEMAGKQWFWEQRVLETVTDDLREVTVMVREREDGPVVAELSSYVGRR</sequence>
<feature type="domain" description="Type II secretion system protein GspI C-terminal" evidence="10">
    <location>
        <begin position="41"/>
        <end position="121"/>
    </location>
</feature>
<evidence type="ECO:0000256" key="9">
    <source>
        <dbReference type="RuleBase" id="RU368030"/>
    </source>
</evidence>
<evidence type="ECO:0000256" key="3">
    <source>
        <dbReference type="ARBA" id="ARBA00022475"/>
    </source>
</evidence>
<dbReference type="GO" id="GO:0015627">
    <property type="term" value="C:type II protein secretion system complex"/>
    <property type="evidence" value="ECO:0007669"/>
    <property type="project" value="UniProtKB-UniRule"/>
</dbReference>
<evidence type="ECO:0000256" key="4">
    <source>
        <dbReference type="ARBA" id="ARBA00022481"/>
    </source>
</evidence>
<dbReference type="EMBL" id="PIPP01000002">
    <property type="protein sequence ID" value="RUO37424.1"/>
    <property type="molecule type" value="Genomic_DNA"/>
</dbReference>
<comment type="caution">
    <text evidence="11">The sequence shown here is derived from an EMBL/GenBank/DDBJ whole genome shotgun (WGS) entry which is preliminary data.</text>
</comment>
<dbReference type="GO" id="GO:0015628">
    <property type="term" value="P:protein secretion by the type II secretion system"/>
    <property type="evidence" value="ECO:0007669"/>
    <property type="project" value="UniProtKB-UniRule"/>
</dbReference>
<evidence type="ECO:0000256" key="1">
    <source>
        <dbReference type="ARBA" id="ARBA00004377"/>
    </source>
</evidence>
<comment type="subcellular location">
    <subcellularLocation>
        <location evidence="1 9">Cell inner membrane</location>
        <topology evidence="1 9">Single-pass membrane protein</topology>
    </subcellularLocation>
</comment>
<reference evidence="12" key="1">
    <citation type="journal article" date="2018" name="Front. Microbiol.">
        <title>Genome-Based Analysis Reveals the Taxonomy and Diversity of the Family Idiomarinaceae.</title>
        <authorList>
            <person name="Liu Y."/>
            <person name="Lai Q."/>
            <person name="Shao Z."/>
        </authorList>
    </citation>
    <scope>NUCLEOTIDE SEQUENCE [LARGE SCALE GENOMIC DNA]</scope>
    <source>
        <strain evidence="12">AIS</strain>
    </source>
</reference>
<dbReference type="GO" id="GO:0005886">
    <property type="term" value="C:plasma membrane"/>
    <property type="evidence" value="ECO:0007669"/>
    <property type="project" value="UniProtKB-SubCell"/>
</dbReference>
<dbReference type="InterPro" id="IPR012902">
    <property type="entry name" value="N_methyl_site"/>
</dbReference>
<evidence type="ECO:0000313" key="11">
    <source>
        <dbReference type="EMBL" id="RUO37424.1"/>
    </source>
</evidence>
<evidence type="ECO:0000256" key="8">
    <source>
        <dbReference type="ARBA" id="ARBA00023136"/>
    </source>
</evidence>
<evidence type="ECO:0000256" key="5">
    <source>
        <dbReference type="ARBA" id="ARBA00022519"/>
    </source>
</evidence>
<evidence type="ECO:0000256" key="6">
    <source>
        <dbReference type="ARBA" id="ARBA00022692"/>
    </source>
</evidence>
<keyword evidence="4 9" id="KW-0488">Methylation</keyword>
<evidence type="ECO:0000259" key="10">
    <source>
        <dbReference type="Pfam" id="PF02501"/>
    </source>
</evidence>
<dbReference type="SUPFAM" id="SSF54523">
    <property type="entry name" value="Pili subunits"/>
    <property type="match status" value="1"/>
</dbReference>
<comment type="similarity">
    <text evidence="2 9">Belongs to the GSP I family.</text>
</comment>
<proteinExistence type="inferred from homology"/>
<dbReference type="InterPro" id="IPR045584">
    <property type="entry name" value="Pilin-like"/>
</dbReference>
<comment type="subunit">
    <text evidence="9">Type II secretion is composed of four main components: the outer membrane complex, the inner membrane complex, the cytoplasmic secretion ATPase and the periplasm-spanning pseudopilus.</text>
</comment>
<feature type="transmembrane region" description="Helical" evidence="9">
    <location>
        <begin position="14"/>
        <end position="31"/>
    </location>
</feature>
<dbReference type="InterPro" id="IPR003413">
    <property type="entry name" value="T2SS_GspI_C"/>
</dbReference>
<keyword evidence="3" id="KW-1003">Cell membrane</keyword>
<evidence type="ECO:0000256" key="2">
    <source>
        <dbReference type="ARBA" id="ARBA00008358"/>
    </source>
</evidence>
<comment type="PTM">
    <text evidence="9">Cleaved by prepilin peptidase.</text>
</comment>
<comment type="function">
    <text evidence="9">Component of the type II secretion system required for the energy-dependent secretion of extracellular factors such as proteases and toxins from the periplasm.</text>
</comment>
<dbReference type="PANTHER" id="PTHR38779:SF2">
    <property type="entry name" value="TYPE II SECRETION SYSTEM PROTEIN I-RELATED"/>
    <property type="match status" value="1"/>
</dbReference>
<keyword evidence="8 9" id="KW-0472">Membrane</keyword>
<dbReference type="Proteomes" id="UP000286934">
    <property type="component" value="Unassembled WGS sequence"/>
</dbReference>